<evidence type="ECO:0000256" key="4">
    <source>
        <dbReference type="ARBA" id="ARBA00022604"/>
    </source>
</evidence>
<evidence type="ECO:0000313" key="13">
    <source>
        <dbReference type="EMBL" id="WAS30611.1"/>
    </source>
</evidence>
<dbReference type="EMBL" id="OM858687">
    <property type="protein sequence ID" value="WAS30611.1"/>
    <property type="molecule type" value="mRNA"/>
</dbReference>
<dbReference type="PANTHER" id="PTHR10614:SF13">
    <property type="entry name" value="INSULIN RECEPTOR SUBSTRATE 1"/>
    <property type="match status" value="1"/>
</dbReference>
<gene>
    <name evidence="13" type="primary">IRS</name>
</gene>
<reference evidence="13" key="1">
    <citation type="submission" date="2022-02" db="EMBL/GenBank/DDBJ databases">
        <authorList>
            <person name="Zhao Y."/>
            <person name="Li W."/>
        </authorList>
    </citation>
    <scope>NUCLEOTIDE SEQUENCE</scope>
</reference>
<dbReference type="Gene3D" id="2.30.29.30">
    <property type="entry name" value="Pleckstrin-homology domain (PH domain)/Phosphotyrosine-binding domain (PTB)"/>
    <property type="match status" value="2"/>
</dbReference>
<evidence type="ECO:0000256" key="2">
    <source>
        <dbReference type="ARBA" id="ARBA00015710"/>
    </source>
</evidence>
<evidence type="ECO:0000256" key="5">
    <source>
        <dbReference type="ARBA" id="ARBA00022737"/>
    </source>
</evidence>
<feature type="compositionally biased region" description="Polar residues" evidence="10">
    <location>
        <begin position="619"/>
        <end position="633"/>
    </location>
</feature>
<evidence type="ECO:0000256" key="9">
    <source>
        <dbReference type="ARBA" id="ARBA00046145"/>
    </source>
</evidence>
<dbReference type="PROSITE" id="PS51064">
    <property type="entry name" value="IRS_PTB"/>
    <property type="match status" value="1"/>
</dbReference>
<dbReference type="SMART" id="SM01244">
    <property type="entry name" value="IRS"/>
    <property type="match status" value="1"/>
</dbReference>
<proteinExistence type="evidence at transcript level"/>
<keyword evidence="4" id="KW-0341">Growth regulation</keyword>
<dbReference type="PRINTS" id="PR00628">
    <property type="entry name" value="INSULINRSI"/>
</dbReference>
<dbReference type="InterPro" id="IPR039011">
    <property type="entry name" value="IRS"/>
</dbReference>
<dbReference type="SUPFAM" id="SSF50729">
    <property type="entry name" value="PH domain-like"/>
    <property type="match status" value="2"/>
</dbReference>
<evidence type="ECO:0000256" key="8">
    <source>
        <dbReference type="ARBA" id="ARBA00033282"/>
    </source>
</evidence>
<feature type="compositionally biased region" description="Low complexity" evidence="10">
    <location>
        <begin position="547"/>
        <end position="560"/>
    </location>
</feature>
<keyword evidence="7" id="KW-0896">Oogenesis</keyword>
<dbReference type="CDD" id="cd01204">
    <property type="entry name" value="PTB_IRS"/>
    <property type="match status" value="1"/>
</dbReference>
<keyword evidence="6" id="KW-0221">Differentiation</keyword>
<dbReference type="Pfam" id="PF02174">
    <property type="entry name" value="IRS"/>
    <property type="match status" value="1"/>
</dbReference>
<evidence type="ECO:0000256" key="7">
    <source>
        <dbReference type="ARBA" id="ARBA00022943"/>
    </source>
</evidence>
<dbReference type="InterPro" id="IPR001849">
    <property type="entry name" value="PH_domain"/>
</dbReference>
<dbReference type="GO" id="GO:0005886">
    <property type="term" value="C:plasma membrane"/>
    <property type="evidence" value="ECO:0007669"/>
    <property type="project" value="TreeGrafter"/>
</dbReference>
<keyword evidence="5" id="KW-0677">Repeat</keyword>
<dbReference type="PROSITE" id="PS50003">
    <property type="entry name" value="PH_DOMAIN"/>
    <property type="match status" value="1"/>
</dbReference>
<feature type="region of interest" description="Disordered" evidence="10">
    <location>
        <begin position="618"/>
        <end position="665"/>
    </location>
</feature>
<evidence type="ECO:0000256" key="10">
    <source>
        <dbReference type="SAM" id="MobiDB-lite"/>
    </source>
</evidence>
<sequence>MSDKKEDRNNVGLIVSVHSSDIRKAGILRKLKTMKKKYFVLRTESDSGPARLEYYDNEKKFKAGGNAKRSIDIKTCFNINRKVDAKHEYAITLYTKDDSFSVVAESEASVEEWLNAMLELQLDGPCLTGGAKLKPKFEHVWQVTVGDKSLATSRNMKGQYRLCLTPSSLTLIKVDQSDPPETLEFPLMSIRRWGHTNNYFIIELGRSSVTGAGELWLETEDVVIAQNMHEVTLNAMKSCREHEDICPLLRPRSASNSENSRPITSRPRPVAVVSPQAYSGIRDRCDSLPSRPRTISEGQEINNRGYYAPQSYMDSLRPYGGFNFSVSYSPPTIPNPLSPVSATCSTDSAGSSLSIDEFDGCQTDFAHGRYIHNLPTDGALHTEPPIKEEQFDDYVPMSIGSNNNNNNNNVDGYMTMAPSIISTSAPARPSIFLHLNSMDSTHTSSLPPISQGSDYMEMKSPIDGYINMSPVGANLDIHSSSSLDSSMNDSIQTRDGYIHMAPVHDHVAPTQHEGYLDMAPLSSSLPKAISVSANQAIGMSSRKDSSSKLSDTATSSPSSTNLEDFPLDKVKSLLADSDEGGFDVFIRPVRAYSMGSRPQPKKSHISLQVDGSRIRAYSVGSQASSQRKVNSTLVDKDPRTGAKSSSAPLLNNRPPRMRSSVSRGEVGEDLMEIDYNKTKYSAAGIDLLDSFTIEPVGRARSGSYSSSSNSTSL</sequence>
<dbReference type="Pfam" id="PF00169">
    <property type="entry name" value="PH"/>
    <property type="match status" value="1"/>
</dbReference>
<organism evidence="13">
    <name type="scientific">Pardosa pseudoannulata</name>
    <dbReference type="NCBI Taxonomy" id="330961"/>
    <lineage>
        <taxon>Eukaryota</taxon>
        <taxon>Metazoa</taxon>
        <taxon>Ecdysozoa</taxon>
        <taxon>Arthropoda</taxon>
        <taxon>Chelicerata</taxon>
        <taxon>Arachnida</taxon>
        <taxon>Araneae</taxon>
        <taxon>Araneomorphae</taxon>
        <taxon>Entelegynae</taxon>
        <taxon>Lycosoidea</taxon>
        <taxon>Lycosidae</taxon>
        <taxon>Pardosa</taxon>
    </lineage>
</organism>
<dbReference type="SMART" id="SM00233">
    <property type="entry name" value="PH"/>
    <property type="match status" value="1"/>
</dbReference>
<feature type="region of interest" description="Disordered" evidence="10">
    <location>
        <begin position="250"/>
        <end position="269"/>
    </location>
</feature>
<evidence type="ECO:0000259" key="12">
    <source>
        <dbReference type="PROSITE" id="PS51064"/>
    </source>
</evidence>
<feature type="region of interest" description="Disordered" evidence="10">
    <location>
        <begin position="539"/>
        <end position="564"/>
    </location>
</feature>
<feature type="domain" description="PH" evidence="11">
    <location>
        <begin position="21"/>
        <end position="122"/>
    </location>
</feature>
<comment type="function">
    <text evidence="9">Activates phosphatidylinositol 3-kinase when bound to the regulatory p85 subunit. May mediate the control of various cellular processes by insulin-like peptides. When phosphorylated by the insulin receptor binds specifically to various cellular proteins containing SH2 domains. Involved in control of cell proliferation, cell size, and body and organ growth throughout development. Also has a role in a signaling pathway controlling the physiological response required to endure periods of low nutrient conditions. Insulin/insulin-like growth factor (IGF) signaling pathway has a role in regulating aging and is necessary in the ovary for vitellogenic maturation.</text>
</comment>
<accession>A0A9E9GG07</accession>
<dbReference type="GO" id="GO:0048477">
    <property type="term" value="P:oogenesis"/>
    <property type="evidence" value="ECO:0007669"/>
    <property type="project" value="UniProtKB-KW"/>
</dbReference>
<dbReference type="GO" id="GO:0005829">
    <property type="term" value="C:cytosol"/>
    <property type="evidence" value="ECO:0007669"/>
    <property type="project" value="TreeGrafter"/>
</dbReference>
<evidence type="ECO:0000256" key="6">
    <source>
        <dbReference type="ARBA" id="ARBA00022782"/>
    </source>
</evidence>
<protein>
    <recommendedName>
        <fullName evidence="2">Insulin receptor substrate 1</fullName>
    </recommendedName>
    <alternativeName>
        <fullName evidence="8">Protein chico</fullName>
    </alternativeName>
</protein>
<feature type="domain" description="IRS-type PTB" evidence="12">
    <location>
        <begin position="137"/>
        <end position="243"/>
    </location>
</feature>
<dbReference type="GO" id="GO:0008286">
    <property type="term" value="P:insulin receptor signaling pathway"/>
    <property type="evidence" value="ECO:0007669"/>
    <property type="project" value="InterPro"/>
</dbReference>
<dbReference type="GO" id="GO:0043548">
    <property type="term" value="F:phosphatidylinositol 3-kinase binding"/>
    <property type="evidence" value="ECO:0007669"/>
    <property type="project" value="TreeGrafter"/>
</dbReference>
<dbReference type="CDD" id="cd01257">
    <property type="entry name" value="PH_IRS"/>
    <property type="match status" value="1"/>
</dbReference>
<dbReference type="AlphaFoldDB" id="A0A9E9GG07"/>
<keyword evidence="3" id="KW-0597">Phosphoprotein</keyword>
<dbReference type="InterPro" id="IPR011993">
    <property type="entry name" value="PH-like_dom_sf"/>
</dbReference>
<keyword evidence="13" id="KW-0675">Receptor</keyword>
<dbReference type="GO" id="GO:0005158">
    <property type="term" value="F:insulin receptor binding"/>
    <property type="evidence" value="ECO:0007669"/>
    <property type="project" value="InterPro"/>
</dbReference>
<comment type="subunit">
    <text evidence="1">Bindings to phosphatidylinositol 3-kinase and SHP2.</text>
</comment>
<evidence type="ECO:0000256" key="1">
    <source>
        <dbReference type="ARBA" id="ARBA00011440"/>
    </source>
</evidence>
<name>A0A9E9GG07_9ARAC</name>
<dbReference type="SMART" id="SM00310">
    <property type="entry name" value="PTBI"/>
    <property type="match status" value="1"/>
</dbReference>
<evidence type="ECO:0000256" key="3">
    <source>
        <dbReference type="ARBA" id="ARBA00022553"/>
    </source>
</evidence>
<feature type="compositionally biased region" description="Polar residues" evidence="10">
    <location>
        <begin position="253"/>
        <end position="263"/>
    </location>
</feature>
<dbReference type="PANTHER" id="PTHR10614">
    <property type="entry name" value="INSULIN RECEPTOR SUBSTRATE"/>
    <property type="match status" value="1"/>
</dbReference>
<evidence type="ECO:0000259" key="11">
    <source>
        <dbReference type="PROSITE" id="PS50003"/>
    </source>
</evidence>
<dbReference type="InterPro" id="IPR002404">
    <property type="entry name" value="IRS_PTB"/>
</dbReference>